<accession>A0A2Z3H3P4</accession>
<evidence type="ECO:0000313" key="3">
    <source>
        <dbReference type="EMBL" id="AWM38347.1"/>
    </source>
</evidence>
<dbReference type="InterPro" id="IPR045584">
    <property type="entry name" value="Pilin-like"/>
</dbReference>
<dbReference type="NCBIfam" id="TIGR02532">
    <property type="entry name" value="IV_pilin_GFxxxE"/>
    <property type="match status" value="1"/>
</dbReference>
<dbReference type="Pfam" id="PF07596">
    <property type="entry name" value="SBP_bac_10"/>
    <property type="match status" value="1"/>
</dbReference>
<dbReference type="KEGG" id="gog:C1280_16020"/>
<keyword evidence="4" id="KW-1185">Reference proteome</keyword>
<dbReference type="Gene3D" id="3.30.700.10">
    <property type="entry name" value="Glycoprotein, Type 4 Pilin"/>
    <property type="match status" value="1"/>
</dbReference>
<dbReference type="SUPFAM" id="SSF54523">
    <property type="entry name" value="Pili subunits"/>
    <property type="match status" value="1"/>
</dbReference>
<keyword evidence="1" id="KW-0812">Transmembrane</keyword>
<dbReference type="RefSeq" id="WP_010040750.1">
    <property type="nucleotide sequence ID" value="NZ_CP025958.1"/>
</dbReference>
<protein>
    <submittedName>
        <fullName evidence="3">Prepilin-type cleavage/methylation domain-containing protein</fullName>
    </submittedName>
</protein>
<name>A0A2Z3H3P4_9BACT</name>
<dbReference type="EMBL" id="CP025958">
    <property type="protein sequence ID" value="AWM38347.1"/>
    <property type="molecule type" value="Genomic_DNA"/>
</dbReference>
<keyword evidence="1" id="KW-1133">Transmembrane helix</keyword>
<reference evidence="3 4" key="1">
    <citation type="submission" date="2018-01" db="EMBL/GenBank/DDBJ databases">
        <title>G. obscuriglobus.</title>
        <authorList>
            <person name="Franke J."/>
            <person name="Blomberg W."/>
            <person name="Selmecki A."/>
        </authorList>
    </citation>
    <scope>NUCLEOTIDE SEQUENCE [LARGE SCALE GENOMIC DNA]</scope>
    <source>
        <strain evidence="3 4">DSM 5831</strain>
    </source>
</reference>
<dbReference type="Proteomes" id="UP000245802">
    <property type="component" value="Chromosome"/>
</dbReference>
<dbReference type="AlphaFoldDB" id="A0A2Z3H3P4"/>
<dbReference type="InterPro" id="IPR011453">
    <property type="entry name" value="DUF1559"/>
</dbReference>
<proteinExistence type="predicted"/>
<dbReference type="Pfam" id="PF07963">
    <property type="entry name" value="N_methyl"/>
    <property type="match status" value="1"/>
</dbReference>
<dbReference type="InterPro" id="IPR012902">
    <property type="entry name" value="N_methyl_site"/>
</dbReference>
<dbReference type="PANTHER" id="PTHR30093">
    <property type="entry name" value="GENERAL SECRETION PATHWAY PROTEIN G"/>
    <property type="match status" value="1"/>
</dbReference>
<dbReference type="InterPro" id="IPR027558">
    <property type="entry name" value="Pre_pil_HX9DG_C"/>
</dbReference>
<feature type="domain" description="DUF1559" evidence="2">
    <location>
        <begin position="44"/>
        <end position="284"/>
    </location>
</feature>
<dbReference type="NCBIfam" id="TIGR04294">
    <property type="entry name" value="pre_pil_HX9DG"/>
    <property type="match status" value="1"/>
</dbReference>
<evidence type="ECO:0000259" key="2">
    <source>
        <dbReference type="Pfam" id="PF07596"/>
    </source>
</evidence>
<organism evidence="3 4">
    <name type="scientific">Gemmata obscuriglobus</name>
    <dbReference type="NCBI Taxonomy" id="114"/>
    <lineage>
        <taxon>Bacteria</taxon>
        <taxon>Pseudomonadati</taxon>
        <taxon>Planctomycetota</taxon>
        <taxon>Planctomycetia</taxon>
        <taxon>Gemmatales</taxon>
        <taxon>Gemmataceae</taxon>
        <taxon>Gemmata</taxon>
    </lineage>
</organism>
<sequence length="309" mass="33065">MSVPSARIGIPSNTSERPGFSLVELLVVLGIVGLLIGLLLPAVQKIRGGAARTSCQNNLKQIGLALQNYHASHGRLPDGVPQNALRRPPVTVTWMAQILAQMDQAALSEGTERALVTHPLDPLCNPPHVGFSAVVKPYQCPSDGRLTAPVATRDRLSMACTSYMGVSGKQANDGVMGQYPGVRLTDISDGASQTVAVGERPPPDTFQAGGWYARLAPPNGYWGTLYGPDEDMPIINYPPPGERCGGPFVFGPGRTENPCDRYHYWSLHAGGANFLFADGSVHFFRHAARDILPSLATRSGGEVVNVSEW</sequence>
<evidence type="ECO:0000313" key="4">
    <source>
        <dbReference type="Proteomes" id="UP000245802"/>
    </source>
</evidence>
<keyword evidence="1" id="KW-0472">Membrane</keyword>
<dbReference type="PANTHER" id="PTHR30093:SF2">
    <property type="entry name" value="TYPE II SECRETION SYSTEM PROTEIN H"/>
    <property type="match status" value="1"/>
</dbReference>
<gene>
    <name evidence="3" type="ORF">C1280_16020</name>
</gene>
<evidence type="ECO:0000256" key="1">
    <source>
        <dbReference type="SAM" id="Phobius"/>
    </source>
</evidence>
<feature type="transmembrane region" description="Helical" evidence="1">
    <location>
        <begin position="20"/>
        <end position="43"/>
    </location>
</feature>
<dbReference type="OrthoDB" id="267520at2"/>